<keyword evidence="4" id="KW-1185">Reference proteome</keyword>
<dbReference type="PROSITE" id="PS50026">
    <property type="entry name" value="EGF_3"/>
    <property type="match status" value="1"/>
</dbReference>
<evidence type="ECO:0000313" key="3">
    <source>
        <dbReference type="EMBL" id="WAR09528.1"/>
    </source>
</evidence>
<name>A0ABY7EHQ2_MYAAR</name>
<dbReference type="SUPFAM" id="SSF57196">
    <property type="entry name" value="EGF/Laminin"/>
    <property type="match status" value="1"/>
</dbReference>
<proteinExistence type="predicted"/>
<dbReference type="EMBL" id="CP111018">
    <property type="protein sequence ID" value="WAR09528.1"/>
    <property type="molecule type" value="Genomic_DNA"/>
</dbReference>
<dbReference type="Gene3D" id="2.10.25.10">
    <property type="entry name" value="Laminin"/>
    <property type="match status" value="1"/>
</dbReference>
<organism evidence="3 4">
    <name type="scientific">Mya arenaria</name>
    <name type="common">Soft-shell clam</name>
    <dbReference type="NCBI Taxonomy" id="6604"/>
    <lineage>
        <taxon>Eukaryota</taxon>
        <taxon>Metazoa</taxon>
        <taxon>Spiralia</taxon>
        <taxon>Lophotrochozoa</taxon>
        <taxon>Mollusca</taxon>
        <taxon>Bivalvia</taxon>
        <taxon>Autobranchia</taxon>
        <taxon>Heteroconchia</taxon>
        <taxon>Euheterodonta</taxon>
        <taxon>Imparidentia</taxon>
        <taxon>Neoheterodontei</taxon>
        <taxon>Myida</taxon>
        <taxon>Myoidea</taxon>
        <taxon>Myidae</taxon>
        <taxon>Mya</taxon>
    </lineage>
</organism>
<evidence type="ECO:0000313" key="4">
    <source>
        <dbReference type="Proteomes" id="UP001164746"/>
    </source>
</evidence>
<evidence type="ECO:0000256" key="1">
    <source>
        <dbReference type="PROSITE-ProRule" id="PRU00076"/>
    </source>
</evidence>
<feature type="disulfide bond" evidence="1">
    <location>
        <begin position="26"/>
        <end position="43"/>
    </location>
</feature>
<keyword evidence="1" id="KW-1015">Disulfide bond</keyword>
<gene>
    <name evidence="3" type="ORF">MAR_034604</name>
</gene>
<reference evidence="3" key="1">
    <citation type="submission" date="2022-11" db="EMBL/GenBank/DDBJ databases">
        <title>Centuries of genome instability and evolution in soft-shell clam transmissible cancer (bioRxiv).</title>
        <authorList>
            <person name="Hart S.F.M."/>
            <person name="Yonemitsu M.A."/>
            <person name="Giersch R.M."/>
            <person name="Beal B.F."/>
            <person name="Arriagada G."/>
            <person name="Davis B.W."/>
            <person name="Ostrander E.A."/>
            <person name="Goff S.P."/>
            <person name="Metzger M.J."/>
        </authorList>
    </citation>
    <scope>NUCLEOTIDE SEQUENCE</scope>
    <source>
        <strain evidence="3">MELC-2E11</strain>
        <tissue evidence="3">Siphon/mantle</tissue>
    </source>
</reference>
<keyword evidence="1" id="KW-0245">EGF-like domain</keyword>
<protein>
    <recommendedName>
        <fullName evidence="2">EGF-like domain-containing protein</fullName>
    </recommendedName>
</protein>
<accession>A0ABY7EHQ2</accession>
<dbReference type="InterPro" id="IPR000742">
    <property type="entry name" value="EGF"/>
</dbReference>
<evidence type="ECO:0000259" key="2">
    <source>
        <dbReference type="PROSITE" id="PS50026"/>
    </source>
</evidence>
<feature type="domain" description="EGF-like" evidence="2">
    <location>
        <begin position="15"/>
        <end position="60"/>
    </location>
</feature>
<comment type="caution">
    <text evidence="1">Lacks conserved residue(s) required for the propagation of feature annotation.</text>
</comment>
<sequence length="78" mass="8915">MGERCNVQKTFVRCYNPCKTTANGGCINGGVCYFDGQEYSIKCRCPSDEGRFVYSGEHCEKNFRQRTSLQSLVEQEEQ</sequence>
<dbReference type="Proteomes" id="UP001164746">
    <property type="component" value="Chromosome 7"/>
</dbReference>